<dbReference type="GO" id="GO:0005886">
    <property type="term" value="C:plasma membrane"/>
    <property type="evidence" value="ECO:0007669"/>
    <property type="project" value="TreeGrafter"/>
</dbReference>
<dbReference type="FunFam" id="2.60.120.290:FF:000058">
    <property type="entry name" value="CUB domaincontaining protein"/>
    <property type="match status" value="1"/>
</dbReference>
<dbReference type="EMBL" id="HBUF01066776">
    <property type="protein sequence ID" value="CAG6627924.1"/>
    <property type="molecule type" value="Transcribed_RNA"/>
</dbReference>
<evidence type="ECO:0000259" key="4">
    <source>
        <dbReference type="PROSITE" id="PS01180"/>
    </source>
</evidence>
<accession>A0A8D8T084</accession>
<feature type="domain" description="CUB" evidence="4">
    <location>
        <begin position="173"/>
        <end position="293"/>
    </location>
</feature>
<dbReference type="EMBL" id="HBUF01569634">
    <property type="protein sequence ID" value="CAG6765959.1"/>
    <property type="molecule type" value="Transcribed_RNA"/>
</dbReference>
<dbReference type="EMBL" id="HBUF01239910">
    <property type="protein sequence ID" value="CAG6676470.1"/>
    <property type="molecule type" value="Transcribed_RNA"/>
</dbReference>
<evidence type="ECO:0000256" key="1">
    <source>
        <dbReference type="ARBA" id="ARBA00023157"/>
    </source>
</evidence>
<dbReference type="Gene3D" id="2.60.120.290">
    <property type="entry name" value="Spermadhesin, CUB domain"/>
    <property type="match status" value="4"/>
</dbReference>
<name>A0A8D8T084_9HEMI</name>
<dbReference type="AlphaFoldDB" id="A0A8D8T084"/>
<dbReference type="EMBL" id="HBUF01239909">
    <property type="protein sequence ID" value="CAG6676468.1"/>
    <property type="molecule type" value="Transcribed_RNA"/>
</dbReference>
<evidence type="ECO:0000313" key="5">
    <source>
        <dbReference type="EMBL" id="CAG6676466.1"/>
    </source>
</evidence>
<feature type="chain" id="PRO_5036428628" evidence="3">
    <location>
        <begin position="23"/>
        <end position="627"/>
    </location>
</feature>
<keyword evidence="1" id="KW-1015">Disulfide bond</keyword>
<feature type="domain" description="CUB" evidence="4">
    <location>
        <begin position="27"/>
        <end position="156"/>
    </location>
</feature>
<evidence type="ECO:0000256" key="2">
    <source>
        <dbReference type="PROSITE-ProRule" id="PRU00059"/>
    </source>
</evidence>
<organism evidence="5">
    <name type="scientific">Cacopsylla melanoneura</name>
    <dbReference type="NCBI Taxonomy" id="428564"/>
    <lineage>
        <taxon>Eukaryota</taxon>
        <taxon>Metazoa</taxon>
        <taxon>Ecdysozoa</taxon>
        <taxon>Arthropoda</taxon>
        <taxon>Hexapoda</taxon>
        <taxon>Insecta</taxon>
        <taxon>Pterygota</taxon>
        <taxon>Neoptera</taxon>
        <taxon>Paraneoptera</taxon>
        <taxon>Hemiptera</taxon>
        <taxon>Sternorrhyncha</taxon>
        <taxon>Psylloidea</taxon>
        <taxon>Psyllidae</taxon>
        <taxon>Psyllinae</taxon>
        <taxon>Cacopsylla</taxon>
    </lineage>
</organism>
<feature type="domain" description="CUB" evidence="4">
    <location>
        <begin position="320"/>
        <end position="442"/>
    </location>
</feature>
<feature type="domain" description="CUB" evidence="4">
    <location>
        <begin position="458"/>
        <end position="577"/>
    </location>
</feature>
<reference evidence="5" key="1">
    <citation type="submission" date="2021-05" db="EMBL/GenBank/DDBJ databases">
        <authorList>
            <person name="Alioto T."/>
            <person name="Alioto T."/>
            <person name="Gomez Garrido J."/>
        </authorList>
    </citation>
    <scope>NUCLEOTIDE SEQUENCE</scope>
</reference>
<sequence>MQSSGLNKMILLLFLFFLNTEAVNPGCDCILYTATYGKEYGIFSSPDFPKPYPPKIKCLLYTFLAASDEIIEIQFKEFDVDKTNTDCLQGDYLKLFLHVEDAEVNEYTPWSSLLCGKYNNVPHVFFSSGPGLVLEFHTDGHHTTNSSGFIGTFRFLEKKMFHTDGHKLAGTSCDYQFISNNHTRPQGRFFSPRYPSNYPPDIKCAYTFRARAQEKIRVILEDIKLEEGDVSCINRADYIKVHDGRTASYPAIGLYCNQGSHIEILSTGPELYIEFVSHSVEPGQGFKAKFQFQNDHSSKSTKKIHHHNIGSPTFVSSTNCDAVFKSDLIKNGSLSSPEYPGTYSPRTTCRYEFQGRGKERVQIVFTDFSLYHPGDEVRDQCEGADVLSAFVMIDGKEEKIDSYCGKKLPRPIMSNGPRLVLEFKGIYSSRFSRGFQAVYTFTETFGINTGHQLTELPCAFMFNSTSGHQNGTFVSPNFPGYYPRDTECHYFFYGRNEERIKLVFESFDVEGVAPCEARTASDYVEFSNYMARDRKFPRYCGYISPFEVMSDQKFFRVTFRSNDRLDGTGFNASYYFVEETNTLSSSVRPTLSPGGTSSSTSVFLSIHVLLFSCIVSCLSVLHHRNPL</sequence>
<dbReference type="CDD" id="cd00041">
    <property type="entry name" value="CUB"/>
    <property type="match status" value="4"/>
</dbReference>
<dbReference type="EMBL" id="HBUF01569633">
    <property type="protein sequence ID" value="CAG6765956.1"/>
    <property type="molecule type" value="Transcribed_RNA"/>
</dbReference>
<dbReference type="EMBL" id="HBUF01239908">
    <property type="protein sequence ID" value="CAG6676466.1"/>
    <property type="molecule type" value="Transcribed_RNA"/>
</dbReference>
<dbReference type="InterPro" id="IPR035914">
    <property type="entry name" value="Sperma_CUB_dom_sf"/>
</dbReference>
<dbReference type="PROSITE" id="PS01180">
    <property type="entry name" value="CUB"/>
    <property type="match status" value="4"/>
</dbReference>
<feature type="signal peptide" evidence="3">
    <location>
        <begin position="1"/>
        <end position="22"/>
    </location>
</feature>
<comment type="caution">
    <text evidence="2">Lacks conserved residue(s) required for the propagation of feature annotation.</text>
</comment>
<dbReference type="Pfam" id="PF00431">
    <property type="entry name" value="CUB"/>
    <property type="match status" value="4"/>
</dbReference>
<protein>
    <submittedName>
        <fullName evidence="5">Suppressor of lurcher protein 1</fullName>
    </submittedName>
</protein>
<dbReference type="SMART" id="SM00042">
    <property type="entry name" value="CUB"/>
    <property type="match status" value="4"/>
</dbReference>
<keyword evidence="3" id="KW-0732">Signal</keyword>
<proteinExistence type="predicted"/>
<dbReference type="PANTHER" id="PTHR47537">
    <property type="entry name" value="CUBILIN"/>
    <property type="match status" value="1"/>
</dbReference>
<dbReference type="EMBL" id="HBUF01066774">
    <property type="protein sequence ID" value="CAG6627920.1"/>
    <property type="molecule type" value="Transcribed_RNA"/>
</dbReference>
<dbReference type="PANTHER" id="PTHR47537:SF2">
    <property type="entry name" value="CUBILIN"/>
    <property type="match status" value="1"/>
</dbReference>
<dbReference type="InterPro" id="IPR000859">
    <property type="entry name" value="CUB_dom"/>
</dbReference>
<dbReference type="SUPFAM" id="SSF49854">
    <property type="entry name" value="Spermadhesin, CUB domain"/>
    <property type="match status" value="4"/>
</dbReference>
<evidence type="ECO:0000256" key="3">
    <source>
        <dbReference type="SAM" id="SignalP"/>
    </source>
</evidence>
<dbReference type="InterPro" id="IPR053207">
    <property type="entry name" value="Non-NMDA_GluR_Accessory"/>
</dbReference>
<dbReference type="EMBL" id="HBUF01239911">
    <property type="protein sequence ID" value="CAG6676472.1"/>
    <property type="molecule type" value="Transcribed_RNA"/>
</dbReference>